<organism evidence="2">
    <name type="scientific">Tanacetum cinerariifolium</name>
    <name type="common">Dalmatian daisy</name>
    <name type="synonym">Chrysanthemum cinerariifolium</name>
    <dbReference type="NCBI Taxonomy" id="118510"/>
    <lineage>
        <taxon>Eukaryota</taxon>
        <taxon>Viridiplantae</taxon>
        <taxon>Streptophyta</taxon>
        <taxon>Embryophyta</taxon>
        <taxon>Tracheophyta</taxon>
        <taxon>Spermatophyta</taxon>
        <taxon>Magnoliopsida</taxon>
        <taxon>eudicotyledons</taxon>
        <taxon>Gunneridae</taxon>
        <taxon>Pentapetalae</taxon>
        <taxon>asterids</taxon>
        <taxon>campanulids</taxon>
        <taxon>Asterales</taxon>
        <taxon>Asteraceae</taxon>
        <taxon>Asteroideae</taxon>
        <taxon>Anthemideae</taxon>
        <taxon>Anthemidinae</taxon>
        <taxon>Tanacetum</taxon>
    </lineage>
</organism>
<protein>
    <submittedName>
        <fullName evidence="2">Uncharacterized protein</fullName>
    </submittedName>
</protein>
<reference evidence="2" key="1">
    <citation type="journal article" date="2019" name="Sci. Rep.">
        <title>Draft genome of Tanacetum cinerariifolium, the natural source of mosquito coil.</title>
        <authorList>
            <person name="Yamashiro T."/>
            <person name="Shiraishi A."/>
            <person name="Satake H."/>
            <person name="Nakayama K."/>
        </authorList>
    </citation>
    <scope>NUCLEOTIDE SEQUENCE</scope>
</reference>
<feature type="region of interest" description="Disordered" evidence="1">
    <location>
        <begin position="1"/>
        <end position="35"/>
    </location>
</feature>
<proteinExistence type="predicted"/>
<dbReference type="AlphaFoldDB" id="A0A699SFI6"/>
<comment type="caution">
    <text evidence="2">The sequence shown here is derived from an EMBL/GenBank/DDBJ whole genome shotgun (WGS) entry which is preliminary data.</text>
</comment>
<gene>
    <name evidence="2" type="ORF">Tci_868282</name>
</gene>
<evidence type="ECO:0000313" key="2">
    <source>
        <dbReference type="EMBL" id="GFC96312.1"/>
    </source>
</evidence>
<evidence type="ECO:0000256" key="1">
    <source>
        <dbReference type="SAM" id="MobiDB-lite"/>
    </source>
</evidence>
<name>A0A699SFI6_TANCI</name>
<dbReference type="EMBL" id="BKCJ011159416">
    <property type="protein sequence ID" value="GFC96312.1"/>
    <property type="molecule type" value="Genomic_DNA"/>
</dbReference>
<sequence length="115" mass="12968">MVEVSTQEPIMAEVSTEAPIVEEEDESAPTDGQFFYDDEGIDTAYKMEYDVQSSEDADDVLKGEDVDVINADGFDSDPGNDEERNYRKRWLARLSTKMEGVINASGQWKYSFYSG</sequence>
<accession>A0A699SFI6</accession>